<feature type="chain" id="PRO_5043877785" evidence="1">
    <location>
        <begin position="23"/>
        <end position="236"/>
    </location>
</feature>
<name>A0AAV9VFL5_9PEZI</name>
<evidence type="ECO:0000256" key="1">
    <source>
        <dbReference type="SAM" id="SignalP"/>
    </source>
</evidence>
<dbReference type="AlphaFoldDB" id="A0AAV9VFL5"/>
<accession>A0AAV9VFL5</accession>
<evidence type="ECO:0000313" key="3">
    <source>
        <dbReference type="Proteomes" id="UP001375240"/>
    </source>
</evidence>
<reference evidence="2 3" key="1">
    <citation type="submission" date="2019-10" db="EMBL/GenBank/DDBJ databases">
        <authorList>
            <person name="Palmer J.M."/>
        </authorList>
    </citation>
    <scope>NUCLEOTIDE SEQUENCE [LARGE SCALE GENOMIC DNA]</scope>
    <source>
        <strain evidence="2 3">TWF696</strain>
    </source>
</reference>
<evidence type="ECO:0000313" key="2">
    <source>
        <dbReference type="EMBL" id="KAK6359936.1"/>
    </source>
</evidence>
<dbReference type="EMBL" id="JAVHNQ010000001">
    <property type="protein sequence ID" value="KAK6359936.1"/>
    <property type="molecule type" value="Genomic_DNA"/>
</dbReference>
<gene>
    <name evidence="2" type="ORF">TWF696_001062</name>
</gene>
<organism evidence="2 3">
    <name type="scientific">Orbilia brochopaga</name>
    <dbReference type="NCBI Taxonomy" id="3140254"/>
    <lineage>
        <taxon>Eukaryota</taxon>
        <taxon>Fungi</taxon>
        <taxon>Dikarya</taxon>
        <taxon>Ascomycota</taxon>
        <taxon>Pezizomycotina</taxon>
        <taxon>Orbiliomycetes</taxon>
        <taxon>Orbiliales</taxon>
        <taxon>Orbiliaceae</taxon>
        <taxon>Orbilia</taxon>
    </lineage>
</organism>
<keyword evidence="3" id="KW-1185">Reference proteome</keyword>
<proteinExistence type="predicted"/>
<protein>
    <submittedName>
        <fullName evidence="2">Uncharacterized protein</fullName>
    </submittedName>
</protein>
<keyword evidence="1" id="KW-0732">Signal</keyword>
<dbReference type="Proteomes" id="UP001375240">
    <property type="component" value="Unassembled WGS sequence"/>
</dbReference>
<sequence length="236" mass="24964">MRSILSLPLLAASTLLLYGASATPVLHAREPGARVMPRAPMSTEYLRPFPVDKNQCAVFAKAGTIEGGGPSNIDGALVIDVQSFYHVSADGSTSSILLPDSGTQGGIAINITFGGLDEDIVITGTAVTSEPTGLKVRDALFQANANNSFTQYKLRLRIRYVDPNNNAHGKYRFIFFYSNEVLTPGGEKKKVVKLDRADSAVSGKLFSIGICLQNNNGDGNLGCGLSVTPRGAIGTD</sequence>
<comment type="caution">
    <text evidence="2">The sequence shown here is derived from an EMBL/GenBank/DDBJ whole genome shotgun (WGS) entry which is preliminary data.</text>
</comment>
<feature type="signal peptide" evidence="1">
    <location>
        <begin position="1"/>
        <end position="22"/>
    </location>
</feature>